<organism evidence="7 8">
    <name type="scientific">Fusobacterium ulcerans</name>
    <dbReference type="NCBI Taxonomy" id="861"/>
    <lineage>
        <taxon>Bacteria</taxon>
        <taxon>Fusobacteriati</taxon>
        <taxon>Fusobacteriota</taxon>
        <taxon>Fusobacteriia</taxon>
        <taxon>Fusobacteriales</taxon>
        <taxon>Fusobacteriaceae</taxon>
        <taxon>Fusobacterium</taxon>
    </lineage>
</organism>
<dbReference type="PANTHER" id="PTHR20275">
    <property type="entry name" value="NAD KINASE"/>
    <property type="match status" value="1"/>
</dbReference>
<accession>A0AAX2JGB7</accession>
<evidence type="ECO:0000256" key="4">
    <source>
        <dbReference type="ARBA" id="ARBA00023027"/>
    </source>
</evidence>
<dbReference type="EMBL" id="LS483487">
    <property type="protein sequence ID" value="SQJ13689.1"/>
    <property type="molecule type" value="Genomic_DNA"/>
</dbReference>
<dbReference type="GO" id="GO:0003951">
    <property type="term" value="F:NAD+ kinase activity"/>
    <property type="evidence" value="ECO:0007669"/>
    <property type="project" value="UniProtKB-UniRule"/>
</dbReference>
<feature type="binding site" evidence="6">
    <location>
        <begin position="121"/>
        <end position="122"/>
    </location>
    <ligand>
        <name>NAD(+)</name>
        <dbReference type="ChEBI" id="CHEBI:57540"/>
    </ligand>
</feature>
<proteinExistence type="inferred from homology"/>
<comment type="similarity">
    <text evidence="6">Belongs to the NAD kinase family.</text>
</comment>
<dbReference type="Pfam" id="PF20143">
    <property type="entry name" value="NAD_kinase_C"/>
    <property type="match status" value="1"/>
</dbReference>
<dbReference type="AlphaFoldDB" id="A0AAX2JGB7"/>
<feature type="binding site" evidence="6">
    <location>
        <position position="133"/>
    </location>
    <ligand>
        <name>NAD(+)</name>
        <dbReference type="ChEBI" id="CHEBI:57540"/>
    </ligand>
</feature>
<comment type="cofactor">
    <cofactor evidence="6">
        <name>a divalent metal cation</name>
        <dbReference type="ChEBI" id="CHEBI:60240"/>
    </cofactor>
</comment>
<sequence length="267" mass="30318">MKKVCIIYNFEKKIAKEIYKESIEYFNKRNIEVVAGDRSTEADFAVVIGGDGTLLRSFKHFIFRSEIYVIAINAGSLGFLTEIKKEKVFEEYDNFLAGSFKYEKRYILEIRINQKKYYALNEIVISKGGITSKVLRVKFSSDNEYMCTYKGDGVIISTPTGSTAYSMSAGGPIVKSNMKAMIITPLAPHNLNTRPIVISGEEKLQIQMEDTDRTGQIVVDGQVNTKVNSESIIDIEYSNMTLNLVIPKDRNYYSVLREKLKWGDNLC</sequence>
<evidence type="ECO:0000256" key="3">
    <source>
        <dbReference type="ARBA" id="ARBA00022857"/>
    </source>
</evidence>
<dbReference type="GO" id="GO:0019674">
    <property type="term" value="P:NAD+ metabolic process"/>
    <property type="evidence" value="ECO:0007669"/>
    <property type="project" value="InterPro"/>
</dbReference>
<name>A0AAX2JGB7_9FUSO</name>
<protein>
    <recommendedName>
        <fullName evidence="6">NAD kinase</fullName>
        <ecNumber evidence="6">2.7.1.23</ecNumber>
    </recommendedName>
    <alternativeName>
        <fullName evidence="6">ATP-dependent NAD kinase</fullName>
    </alternativeName>
</protein>
<keyword evidence="6" id="KW-0963">Cytoplasm</keyword>
<comment type="caution">
    <text evidence="6">Lacks conserved residue(s) required for the propagation of feature annotation.</text>
</comment>
<dbReference type="GO" id="GO:0046872">
    <property type="term" value="F:metal ion binding"/>
    <property type="evidence" value="ECO:0007669"/>
    <property type="project" value="UniProtKB-UniRule"/>
</dbReference>
<reference evidence="7 8" key="1">
    <citation type="submission" date="2018-06" db="EMBL/GenBank/DDBJ databases">
        <authorList>
            <consortium name="Pathogen Informatics"/>
            <person name="Doyle S."/>
        </authorList>
    </citation>
    <scope>NUCLEOTIDE SEQUENCE [LARGE SCALE GENOMIC DNA]</scope>
    <source>
        <strain evidence="7 8">NCTC12112</strain>
    </source>
</reference>
<comment type="function">
    <text evidence="6">Involved in the regulation of the intracellular balance of NAD and NADP, and is a key enzyme in the biosynthesis of NADP. Catalyzes specifically the phosphorylation on 2'-hydroxyl of the adenosine moiety of NAD to yield NADP.</text>
</comment>
<evidence type="ECO:0000313" key="7">
    <source>
        <dbReference type="EMBL" id="SQJ13689.1"/>
    </source>
</evidence>
<dbReference type="KEGG" id="ful:C4N20_05030"/>
<dbReference type="HAMAP" id="MF_00361">
    <property type="entry name" value="NAD_kinase"/>
    <property type="match status" value="1"/>
</dbReference>
<evidence type="ECO:0000256" key="6">
    <source>
        <dbReference type="HAMAP-Rule" id="MF_00361"/>
    </source>
</evidence>
<dbReference type="GO" id="GO:0005737">
    <property type="term" value="C:cytoplasm"/>
    <property type="evidence" value="ECO:0007669"/>
    <property type="project" value="UniProtKB-SubCell"/>
</dbReference>
<keyword evidence="2 6" id="KW-0418">Kinase</keyword>
<feature type="binding site" evidence="6">
    <location>
        <position position="222"/>
    </location>
    <ligand>
        <name>NAD(+)</name>
        <dbReference type="ChEBI" id="CHEBI:57540"/>
    </ligand>
</feature>
<dbReference type="EC" id="2.7.1.23" evidence="6"/>
<feature type="active site" description="Proton acceptor" evidence="6">
    <location>
        <position position="51"/>
    </location>
</feature>
<dbReference type="InterPro" id="IPR017438">
    <property type="entry name" value="ATP-NAD_kinase_N"/>
</dbReference>
<feature type="binding site" evidence="6">
    <location>
        <position position="150"/>
    </location>
    <ligand>
        <name>NAD(+)</name>
        <dbReference type="ChEBI" id="CHEBI:57540"/>
    </ligand>
</feature>
<evidence type="ECO:0000256" key="1">
    <source>
        <dbReference type="ARBA" id="ARBA00022679"/>
    </source>
</evidence>
<dbReference type="InterPro" id="IPR002504">
    <property type="entry name" value="NADK"/>
</dbReference>
<keyword evidence="3 6" id="KW-0521">NADP</keyword>
<evidence type="ECO:0000256" key="2">
    <source>
        <dbReference type="ARBA" id="ARBA00022777"/>
    </source>
</evidence>
<feature type="binding site" evidence="6">
    <location>
        <position position="152"/>
    </location>
    <ligand>
        <name>NAD(+)</name>
        <dbReference type="ChEBI" id="CHEBI:57540"/>
    </ligand>
</feature>
<dbReference type="GO" id="GO:0005524">
    <property type="term" value="F:ATP binding"/>
    <property type="evidence" value="ECO:0007669"/>
    <property type="project" value="UniProtKB-KW"/>
</dbReference>
<feature type="binding site" evidence="6">
    <location>
        <position position="187"/>
    </location>
    <ligand>
        <name>NAD(+)</name>
        <dbReference type="ChEBI" id="CHEBI:57540"/>
    </ligand>
</feature>
<keyword evidence="4 6" id="KW-0520">NAD</keyword>
<dbReference type="InterPro" id="IPR017437">
    <property type="entry name" value="ATP-NAD_kinase_PpnK-typ_C"/>
</dbReference>
<keyword evidence="1 6" id="KW-0808">Transferase</keyword>
<dbReference type="GeneID" id="78454160"/>
<comment type="catalytic activity">
    <reaction evidence="5 6">
        <text>NAD(+) + ATP = ADP + NADP(+) + H(+)</text>
        <dbReference type="Rhea" id="RHEA:18629"/>
        <dbReference type="ChEBI" id="CHEBI:15378"/>
        <dbReference type="ChEBI" id="CHEBI:30616"/>
        <dbReference type="ChEBI" id="CHEBI:57540"/>
        <dbReference type="ChEBI" id="CHEBI:58349"/>
        <dbReference type="ChEBI" id="CHEBI:456216"/>
        <dbReference type="EC" id="2.7.1.23"/>
    </reaction>
</comment>
<dbReference type="GO" id="GO:0006741">
    <property type="term" value="P:NADP+ biosynthetic process"/>
    <property type="evidence" value="ECO:0007669"/>
    <property type="project" value="UniProtKB-UniRule"/>
</dbReference>
<comment type="subcellular location">
    <subcellularLocation>
        <location evidence="6">Cytoplasm</location>
    </subcellularLocation>
</comment>
<dbReference type="Gene3D" id="3.40.50.10330">
    <property type="entry name" value="Probable inorganic polyphosphate/atp-NAD kinase, domain 1"/>
    <property type="match status" value="1"/>
</dbReference>
<keyword evidence="6" id="KW-0067">ATP-binding</keyword>
<gene>
    <name evidence="7" type="primary">ppnK</name>
    <name evidence="6" type="synonym">nadK</name>
    <name evidence="7" type="ORF">NCTC12112_02892</name>
</gene>
<dbReference type="RefSeq" id="WP_008698738.1">
    <property type="nucleotide sequence ID" value="NZ_BAABXY010000001.1"/>
</dbReference>
<dbReference type="Proteomes" id="UP000249008">
    <property type="component" value="Chromosome 1"/>
</dbReference>
<feature type="binding site" evidence="6">
    <location>
        <begin position="163"/>
        <end position="168"/>
    </location>
    <ligand>
        <name>NAD(+)</name>
        <dbReference type="ChEBI" id="CHEBI:57540"/>
    </ligand>
</feature>
<evidence type="ECO:0000313" key="8">
    <source>
        <dbReference type="Proteomes" id="UP000249008"/>
    </source>
</evidence>
<dbReference type="Gene3D" id="2.60.200.30">
    <property type="entry name" value="Probable inorganic polyphosphate/atp-NAD kinase, domain 2"/>
    <property type="match status" value="1"/>
</dbReference>
<evidence type="ECO:0000256" key="5">
    <source>
        <dbReference type="ARBA" id="ARBA00047925"/>
    </source>
</evidence>
<dbReference type="GO" id="GO:0051287">
    <property type="term" value="F:NAD binding"/>
    <property type="evidence" value="ECO:0007669"/>
    <property type="project" value="UniProtKB-ARBA"/>
</dbReference>
<dbReference type="SUPFAM" id="SSF111331">
    <property type="entry name" value="NAD kinase/diacylglycerol kinase-like"/>
    <property type="match status" value="1"/>
</dbReference>
<feature type="binding site" evidence="6">
    <location>
        <position position="56"/>
    </location>
    <ligand>
        <name>NAD(+)</name>
        <dbReference type="ChEBI" id="CHEBI:57540"/>
    </ligand>
</feature>
<dbReference type="PANTHER" id="PTHR20275:SF0">
    <property type="entry name" value="NAD KINASE"/>
    <property type="match status" value="1"/>
</dbReference>
<feature type="binding site" evidence="6">
    <location>
        <begin position="51"/>
        <end position="52"/>
    </location>
    <ligand>
        <name>NAD(+)</name>
        <dbReference type="ChEBI" id="CHEBI:57540"/>
    </ligand>
</feature>
<dbReference type="Pfam" id="PF01513">
    <property type="entry name" value="NAD_kinase"/>
    <property type="match status" value="1"/>
</dbReference>
<keyword evidence="6" id="KW-0547">Nucleotide-binding</keyword>
<dbReference type="InterPro" id="IPR016064">
    <property type="entry name" value="NAD/diacylglycerol_kinase_sf"/>
</dbReference>